<comment type="subcellular location">
    <subcellularLocation>
        <location evidence="1">Cell membrane</location>
    </subcellularLocation>
</comment>
<evidence type="ECO:0000313" key="6">
    <source>
        <dbReference type="EMBL" id="EFA86780.1"/>
    </source>
</evidence>
<keyword evidence="3" id="KW-0325">Glycoprotein</keyword>
<dbReference type="Gene3D" id="2.160.20.10">
    <property type="entry name" value="Single-stranded right-handed beta-helix, Pectin lyase-like"/>
    <property type="match status" value="1"/>
</dbReference>
<dbReference type="Pfam" id="PF24606">
    <property type="entry name" value="CEMIP_beta-hel"/>
    <property type="match status" value="1"/>
</dbReference>
<dbReference type="STRING" id="670386.D3AWV7"/>
<gene>
    <name evidence="6" type="ORF">PPL_00585</name>
</gene>
<evidence type="ECO:0000259" key="5">
    <source>
        <dbReference type="PROSITE" id="PS51484"/>
    </source>
</evidence>
<dbReference type="PANTHER" id="PTHR47687:SF4">
    <property type="entry name" value="G8 DOMAIN-CONTAINING PROTEIN DDB_G0286311-RELATED"/>
    <property type="match status" value="1"/>
</dbReference>
<keyword evidence="7" id="KW-1185">Reference proteome</keyword>
<evidence type="ECO:0000256" key="1">
    <source>
        <dbReference type="ARBA" id="ARBA00004236"/>
    </source>
</evidence>
<dbReference type="AlphaFoldDB" id="D3AWV7"/>
<proteinExistence type="inferred from homology"/>
<dbReference type="RefSeq" id="XP_020438884.1">
    <property type="nucleotide sequence ID" value="XM_020571610.1"/>
</dbReference>
<sequence>MGNIESAPKNVKETIRENDKNKQVKIVCSWIAKKSLFSWFGPNHWSVILQLDNGQYACIQKHNYSFVVSLVRNSLESAALETWGETGRRVRLSCYGEVDNITWSSFFERFVYDQRYFLLFDDCQNFSRITCCYAQTCSTNASWREPVASASVPVSPAILTQNPAYSIYGTSDTQWRVMCDWNYDQTTLTVATGLSNGLSVAGALKLTTSVWGPRYVFLASRQSTTIAYRAGRQYQVDFSFLLGETQAQYNTITNISVIIAKKIDVNGWPNGWLSEDFIVARIKGTTYGSWSSTNAWVTKQILFTPSIDIAESTLFIQIYFNELSGPTPRKYYFRDLRLTVPSYAITTPANLLTQDSESIVLPRPPQSLDPQDISKCPYLQTGLKHWHDPATWGAAGVPSPNTNITLPANTKVLVSSCSMSSTQVYQKIVVPATSELIFMDANMTINFRDIYVQGKLIMGTTQCRYNARINLIFSGAKTLQDNIAPFLGTKGIGVAQNAFISMHGKQYHNTWTKLATTAYTGDRVVYLLDNVNWEVGQQVFITTSYMLDDPSYNLNEILTIEAIQGKRVQFTQPVQYLHYGGQEYQSEIGLLSRRIKLSGSQADSTEANGFGGQLIIVGEGQVAGVEFERFGQKNLKARYPVHFHLANTVKNSYISDCSVHDSFYRCITIHGTNNLTVTRNTAFNAYGHCYYLEDGVEENNTISYNLGAYIKTIGTPAAGTTQQGEWFYESDDLKQPADVAASPFYITNCYNRFIGNAASGGWAGFSFPNLYKPIGNHKTVNIVPASRPFLEFNGNSGHSSGFYFNFGGTFYVGGNLSHSLVDGTLIYNSGRTSRQTLTSSGNIAFLTFTNTKVFLSHMGVAHWGDTVEVIGLESHDSSRPATLFGQAWLHNAIVNGQTQNALSRLDTYTRQGFQFYDTLVQTVLSNIQFRNFIHNPNAPNPEEDNSAIVGITFSDVYKPQGISATKNISYVNVPDSQIVGLNVIPTGASRFFNFMDWDGSATKRGVPTLLGSTPNWWNFHSSCSFQNNWKTWLCNKVPGYEIASLFFRVPGFIEWNESYPGWPLTPIGNFSLFGNGITDRRTIPFTQNPGMTGMSNFGWYMYTFRGSPTFIEFHLLQIPFNNHIIMAIPYPAGTTFSIVAYYYEESRTFTPVSSLATLRAGSGQNFYFDGVNLYIKFVDLAATGSSDEYFERNGVRVYGVNWGLYVHIHANCAGAVNDVCPVTPDILPYMV</sequence>
<comment type="similarity">
    <text evidence="4">Belongs to the comF family.</text>
</comment>
<dbReference type="PROSITE" id="PS51484">
    <property type="entry name" value="G8"/>
    <property type="match status" value="1"/>
</dbReference>
<dbReference type="InterPro" id="IPR052334">
    <property type="entry name" value="G8_domain-comF-like"/>
</dbReference>
<dbReference type="InterPro" id="IPR055401">
    <property type="entry name" value="CEMIP_beta-hel_dom"/>
</dbReference>
<dbReference type="Proteomes" id="UP000001396">
    <property type="component" value="Unassembled WGS sequence"/>
</dbReference>
<evidence type="ECO:0000256" key="4">
    <source>
        <dbReference type="ARBA" id="ARBA00038413"/>
    </source>
</evidence>
<dbReference type="SUPFAM" id="SSF51126">
    <property type="entry name" value="Pectin lyase-like"/>
    <property type="match status" value="1"/>
</dbReference>
<dbReference type="Pfam" id="PF10162">
    <property type="entry name" value="G8"/>
    <property type="match status" value="1"/>
</dbReference>
<evidence type="ECO:0000256" key="3">
    <source>
        <dbReference type="ARBA" id="ARBA00023180"/>
    </source>
</evidence>
<dbReference type="InParanoid" id="D3AWV7"/>
<organism evidence="6 7">
    <name type="scientific">Heterostelium pallidum (strain ATCC 26659 / Pp 5 / PN500)</name>
    <name type="common">Cellular slime mold</name>
    <name type="synonym">Polysphondylium pallidum</name>
    <dbReference type="NCBI Taxonomy" id="670386"/>
    <lineage>
        <taxon>Eukaryota</taxon>
        <taxon>Amoebozoa</taxon>
        <taxon>Evosea</taxon>
        <taxon>Eumycetozoa</taxon>
        <taxon>Dictyostelia</taxon>
        <taxon>Acytosteliales</taxon>
        <taxon>Acytosteliaceae</taxon>
        <taxon>Heterostelium</taxon>
    </lineage>
</organism>
<protein>
    <recommendedName>
        <fullName evidence="5">G8 domain-containing protein</fullName>
    </recommendedName>
</protein>
<dbReference type="InterPro" id="IPR011050">
    <property type="entry name" value="Pectin_lyase_fold/virulence"/>
</dbReference>
<dbReference type="InterPro" id="IPR012334">
    <property type="entry name" value="Pectin_lyas_fold"/>
</dbReference>
<feature type="domain" description="G8" evidence="5">
    <location>
        <begin position="390"/>
        <end position="516"/>
    </location>
</feature>
<dbReference type="PANTHER" id="PTHR47687">
    <property type="entry name" value="G8 DOMAIN-CONTAINING PROTEIN DDB_G0288475-RELATED"/>
    <property type="match status" value="1"/>
</dbReference>
<dbReference type="EMBL" id="ADBJ01000002">
    <property type="protein sequence ID" value="EFA86780.1"/>
    <property type="molecule type" value="Genomic_DNA"/>
</dbReference>
<keyword evidence="2" id="KW-1003">Cell membrane</keyword>
<comment type="caution">
    <text evidence="6">The sequence shown here is derived from an EMBL/GenBank/DDBJ whole genome shotgun (WGS) entry which is preliminary data.</text>
</comment>
<evidence type="ECO:0000313" key="7">
    <source>
        <dbReference type="Proteomes" id="UP000001396"/>
    </source>
</evidence>
<dbReference type="SMART" id="SM01225">
    <property type="entry name" value="G8"/>
    <property type="match status" value="1"/>
</dbReference>
<dbReference type="GeneID" id="31356118"/>
<keyword evidence="2" id="KW-0472">Membrane</keyword>
<dbReference type="GO" id="GO:0005886">
    <property type="term" value="C:plasma membrane"/>
    <property type="evidence" value="ECO:0007669"/>
    <property type="project" value="UniProtKB-SubCell"/>
</dbReference>
<reference evidence="6 7" key="1">
    <citation type="journal article" date="2011" name="Genome Res.">
        <title>Phylogeny-wide analysis of social amoeba genomes highlights ancient origins for complex intercellular communication.</title>
        <authorList>
            <person name="Heidel A.J."/>
            <person name="Lawal H.M."/>
            <person name="Felder M."/>
            <person name="Schilde C."/>
            <person name="Helps N.R."/>
            <person name="Tunggal B."/>
            <person name="Rivero F."/>
            <person name="John U."/>
            <person name="Schleicher M."/>
            <person name="Eichinger L."/>
            <person name="Platzer M."/>
            <person name="Noegel A.A."/>
            <person name="Schaap P."/>
            <person name="Gloeckner G."/>
        </authorList>
    </citation>
    <scope>NUCLEOTIDE SEQUENCE [LARGE SCALE GENOMIC DNA]</scope>
    <source>
        <strain evidence="7">ATCC 26659 / Pp 5 / PN500</strain>
    </source>
</reference>
<evidence type="ECO:0000256" key="2">
    <source>
        <dbReference type="ARBA" id="ARBA00022475"/>
    </source>
</evidence>
<dbReference type="OMA" id="IHANCAG"/>
<dbReference type="InterPro" id="IPR019316">
    <property type="entry name" value="G8_domain"/>
</dbReference>
<name>D3AWV7_HETP5</name>
<accession>D3AWV7</accession>